<keyword evidence="14" id="KW-1185">Reference proteome</keyword>
<gene>
    <name evidence="13" type="ORF">CBR_g51123</name>
</gene>
<comment type="caution">
    <text evidence="10">Lacks conserved residue(s) required for the propagation of feature annotation.</text>
</comment>
<feature type="domain" description="Peptidase S54 rhomboid" evidence="12">
    <location>
        <begin position="288"/>
        <end position="424"/>
    </location>
</feature>
<evidence type="ECO:0000256" key="11">
    <source>
        <dbReference type="SAM" id="MobiDB-lite"/>
    </source>
</evidence>
<evidence type="ECO:0000256" key="6">
    <source>
        <dbReference type="ARBA" id="ARBA00022801"/>
    </source>
</evidence>
<feature type="transmembrane region" description="Helical" evidence="10">
    <location>
        <begin position="407"/>
        <end position="425"/>
    </location>
</feature>
<feature type="transmembrane region" description="Helical" evidence="10">
    <location>
        <begin position="461"/>
        <end position="483"/>
    </location>
</feature>
<comment type="similarity">
    <text evidence="3 10">Belongs to the peptidase S54 family.</text>
</comment>
<feature type="region of interest" description="Disordered" evidence="11">
    <location>
        <begin position="1"/>
        <end position="27"/>
    </location>
</feature>
<dbReference type="SUPFAM" id="SSF144091">
    <property type="entry name" value="Rhomboid-like"/>
    <property type="match status" value="1"/>
</dbReference>
<feature type="region of interest" description="Disordered" evidence="11">
    <location>
        <begin position="109"/>
        <end position="138"/>
    </location>
</feature>
<dbReference type="InterPro" id="IPR002610">
    <property type="entry name" value="Peptidase_S54_rhomboid-like"/>
</dbReference>
<keyword evidence="6 10" id="KW-0378">Hydrolase</keyword>
<evidence type="ECO:0000256" key="8">
    <source>
        <dbReference type="ARBA" id="ARBA00022989"/>
    </source>
</evidence>
<proteinExistence type="inferred from homology"/>
<keyword evidence="9 10" id="KW-0472">Membrane</keyword>
<evidence type="ECO:0000256" key="3">
    <source>
        <dbReference type="ARBA" id="ARBA00009045"/>
    </source>
</evidence>
<dbReference type="PANTHER" id="PTHR22936:SF69">
    <property type="entry name" value="RHOMBOID-LIKE PROTEIN"/>
    <property type="match status" value="1"/>
</dbReference>
<dbReference type="Pfam" id="PF01694">
    <property type="entry name" value="Rhomboid"/>
    <property type="match status" value="1"/>
</dbReference>
<evidence type="ECO:0000313" key="14">
    <source>
        <dbReference type="Proteomes" id="UP000265515"/>
    </source>
</evidence>
<dbReference type="Proteomes" id="UP000265515">
    <property type="component" value="Unassembled WGS sequence"/>
</dbReference>
<dbReference type="Gene3D" id="1.20.1540.10">
    <property type="entry name" value="Rhomboid-like"/>
    <property type="match status" value="1"/>
</dbReference>
<accession>A0A388K672</accession>
<keyword evidence="8 10" id="KW-1133">Transmembrane helix</keyword>
<sequence>MEPKEFLPFPPPVGEQSTFIPSAPPEPPFYLAPEENVLISPPQLATGRPYAMTRHHPVTTPFSFPSPRIAQASNAMAADFVPMSIAEPLFEAQWPVLTLPHTIPTSSSASVALRTDPPAAPEPVPVSEPPVPFSEPGAESGWPLLPLPPLRRLFVDGPTDKAHHRNMGDPYADYRVSPSDGDASPEEAMLAIPTPAAAAAAAVVVSSSHRKTRKYPCLVPLIVVCCCGVFGATMYVNNCPAMRDDCILPFLGRMSFEPLKGNPFLGPWSGTLVRMGALDPSRMRKHEREKFRLLTYFWLHAGVLHLLINMLGLVFIGIRLERDFGPWRTALVYLLSAAGGSLMSGLLLYNNISVGASGALFGLLGANLAELIINWGIYERRCSTLALLVFMVFLNLLIGLSPNVDNFSHIGGFFSGLLLGFVLLVKPQYGYINPSSLGPEFHDIRLVPLSPKRKHNCCQTLLRSAALLVLVAGFGAALALVFLNVDGNKECHWCRYMSCVDTVMWTCDQHPGVVTCNATETKQGFIFGCDNGQTKQISVQNLSSSELSHLCYRICR</sequence>
<name>A0A388K672_CHABU</name>
<reference evidence="13 14" key="1">
    <citation type="journal article" date="2018" name="Cell">
        <title>The Chara Genome: Secondary Complexity and Implications for Plant Terrestrialization.</title>
        <authorList>
            <person name="Nishiyama T."/>
            <person name="Sakayama H."/>
            <person name="Vries J.D."/>
            <person name="Buschmann H."/>
            <person name="Saint-Marcoux D."/>
            <person name="Ullrich K.K."/>
            <person name="Haas F.B."/>
            <person name="Vanderstraeten L."/>
            <person name="Becker D."/>
            <person name="Lang D."/>
            <person name="Vosolsobe S."/>
            <person name="Rombauts S."/>
            <person name="Wilhelmsson P.K.I."/>
            <person name="Janitza P."/>
            <person name="Kern R."/>
            <person name="Heyl A."/>
            <person name="Rumpler F."/>
            <person name="Villalobos L.I.A.C."/>
            <person name="Clay J.M."/>
            <person name="Skokan R."/>
            <person name="Toyoda A."/>
            <person name="Suzuki Y."/>
            <person name="Kagoshima H."/>
            <person name="Schijlen E."/>
            <person name="Tajeshwar N."/>
            <person name="Catarino B."/>
            <person name="Hetherington A.J."/>
            <person name="Saltykova A."/>
            <person name="Bonnot C."/>
            <person name="Breuninger H."/>
            <person name="Symeonidi A."/>
            <person name="Radhakrishnan G.V."/>
            <person name="Van Nieuwerburgh F."/>
            <person name="Deforce D."/>
            <person name="Chang C."/>
            <person name="Karol K.G."/>
            <person name="Hedrich R."/>
            <person name="Ulvskov P."/>
            <person name="Glockner G."/>
            <person name="Delwiche C.F."/>
            <person name="Petrasek J."/>
            <person name="Van de Peer Y."/>
            <person name="Friml J."/>
            <person name="Beilby M."/>
            <person name="Dolan L."/>
            <person name="Kohara Y."/>
            <person name="Sugano S."/>
            <person name="Fujiyama A."/>
            <person name="Delaux P.-M."/>
            <person name="Quint M."/>
            <person name="TheiBen G."/>
            <person name="Hagemann M."/>
            <person name="Harholt J."/>
            <person name="Dunand C."/>
            <person name="Zachgo S."/>
            <person name="Langdale J."/>
            <person name="Maumus F."/>
            <person name="Straeten D.V.D."/>
            <person name="Gould S.B."/>
            <person name="Rensing S.A."/>
        </authorList>
    </citation>
    <scope>NUCLEOTIDE SEQUENCE [LARGE SCALE GENOMIC DNA]</scope>
    <source>
        <strain evidence="13 14">S276</strain>
    </source>
</reference>
<evidence type="ECO:0000256" key="7">
    <source>
        <dbReference type="ARBA" id="ARBA00022825"/>
    </source>
</evidence>
<feature type="region of interest" description="Disordered" evidence="11">
    <location>
        <begin position="165"/>
        <end position="185"/>
    </location>
</feature>
<evidence type="ECO:0000256" key="10">
    <source>
        <dbReference type="RuleBase" id="RU362115"/>
    </source>
</evidence>
<dbReference type="OrthoDB" id="418595at2759"/>
<dbReference type="EC" id="3.4.21.105" evidence="10"/>
<evidence type="ECO:0000256" key="1">
    <source>
        <dbReference type="ARBA" id="ARBA00000156"/>
    </source>
</evidence>
<feature type="transmembrane region" description="Helical" evidence="10">
    <location>
        <begin position="188"/>
        <end position="205"/>
    </location>
</feature>
<feature type="transmembrane region" description="Helical" evidence="10">
    <location>
        <begin position="330"/>
        <end position="349"/>
    </location>
</feature>
<evidence type="ECO:0000256" key="4">
    <source>
        <dbReference type="ARBA" id="ARBA00022670"/>
    </source>
</evidence>
<comment type="subcellular location">
    <subcellularLocation>
        <location evidence="2 10">Membrane</location>
        <topology evidence="2 10">Multi-pass membrane protein</topology>
    </subcellularLocation>
</comment>
<keyword evidence="5 10" id="KW-0812">Transmembrane</keyword>
<feature type="compositionally biased region" description="Pro residues" evidence="11">
    <location>
        <begin position="118"/>
        <end position="133"/>
    </location>
</feature>
<evidence type="ECO:0000256" key="5">
    <source>
        <dbReference type="ARBA" id="ARBA00022692"/>
    </source>
</evidence>
<evidence type="ECO:0000259" key="12">
    <source>
        <dbReference type="Pfam" id="PF01694"/>
    </source>
</evidence>
<dbReference type="STRING" id="69332.A0A388K672"/>
<dbReference type="AlphaFoldDB" id="A0A388K672"/>
<dbReference type="OMA" id="RMRKHER"/>
<feature type="transmembrane region" description="Helical" evidence="10">
    <location>
        <begin position="355"/>
        <end position="377"/>
    </location>
</feature>
<comment type="caution">
    <text evidence="13">The sequence shown here is derived from an EMBL/GenBank/DDBJ whole genome shotgun (WGS) entry which is preliminary data.</text>
</comment>
<protein>
    <recommendedName>
        <fullName evidence="10">RHOMBOID-like protein</fullName>
        <ecNumber evidence="10">3.4.21.105</ecNumber>
    </recommendedName>
</protein>
<evidence type="ECO:0000313" key="13">
    <source>
        <dbReference type="EMBL" id="GBG65529.1"/>
    </source>
</evidence>
<evidence type="ECO:0000256" key="2">
    <source>
        <dbReference type="ARBA" id="ARBA00004141"/>
    </source>
</evidence>
<keyword evidence="4 10" id="KW-0645">Protease</keyword>
<comment type="function">
    <text evidence="10">Serine protease involved in intramembrane proteolysis.</text>
</comment>
<evidence type="ECO:0000256" key="9">
    <source>
        <dbReference type="ARBA" id="ARBA00023136"/>
    </source>
</evidence>
<dbReference type="PANTHER" id="PTHR22936">
    <property type="entry name" value="RHOMBOID-RELATED"/>
    <property type="match status" value="1"/>
</dbReference>
<dbReference type="GO" id="GO:0016020">
    <property type="term" value="C:membrane"/>
    <property type="evidence" value="ECO:0007669"/>
    <property type="project" value="UniProtKB-SubCell"/>
</dbReference>
<feature type="transmembrane region" description="Helical" evidence="10">
    <location>
        <begin position="384"/>
        <end position="401"/>
    </location>
</feature>
<dbReference type="EMBL" id="BFEA01000062">
    <property type="protein sequence ID" value="GBG65529.1"/>
    <property type="molecule type" value="Genomic_DNA"/>
</dbReference>
<comment type="catalytic activity">
    <reaction evidence="1 10">
        <text>Cleaves type-1 transmembrane domains using a catalytic dyad composed of serine and histidine that are contributed by different transmembrane domains.</text>
        <dbReference type="EC" id="3.4.21.105"/>
    </reaction>
</comment>
<dbReference type="InterPro" id="IPR035952">
    <property type="entry name" value="Rhomboid-like_sf"/>
</dbReference>
<dbReference type="InterPro" id="IPR022764">
    <property type="entry name" value="Peptidase_S54_rhomboid_dom"/>
</dbReference>
<feature type="transmembrane region" description="Helical" evidence="10">
    <location>
        <begin position="297"/>
        <end position="318"/>
    </location>
</feature>
<feature type="transmembrane region" description="Helical" evidence="10">
    <location>
        <begin position="217"/>
        <end position="236"/>
    </location>
</feature>
<dbReference type="Gramene" id="GBG65529">
    <property type="protein sequence ID" value="GBG65529"/>
    <property type="gene ID" value="CBR_g51123"/>
</dbReference>
<dbReference type="GO" id="GO:0004252">
    <property type="term" value="F:serine-type endopeptidase activity"/>
    <property type="evidence" value="ECO:0007669"/>
    <property type="project" value="InterPro"/>
</dbReference>
<organism evidence="13 14">
    <name type="scientific">Chara braunii</name>
    <name type="common">Braun's stonewort</name>
    <dbReference type="NCBI Taxonomy" id="69332"/>
    <lineage>
        <taxon>Eukaryota</taxon>
        <taxon>Viridiplantae</taxon>
        <taxon>Streptophyta</taxon>
        <taxon>Charophyceae</taxon>
        <taxon>Charales</taxon>
        <taxon>Characeae</taxon>
        <taxon>Chara</taxon>
    </lineage>
</organism>
<keyword evidence="7 10" id="KW-0720">Serine protease</keyword>
<dbReference type="GO" id="GO:0006508">
    <property type="term" value="P:proteolysis"/>
    <property type="evidence" value="ECO:0007669"/>
    <property type="project" value="UniProtKB-KW"/>
</dbReference>